<feature type="transmembrane region" description="Helical" evidence="1">
    <location>
        <begin position="55"/>
        <end position="79"/>
    </location>
</feature>
<dbReference type="AlphaFoldDB" id="Q6FNI7"/>
<protein>
    <submittedName>
        <fullName evidence="3">Uncharacterized protein</fullName>
    </submittedName>
</protein>
<keyword evidence="1" id="KW-0472">Membrane</keyword>
<evidence type="ECO:0000313" key="3">
    <source>
        <dbReference type="EMBL" id="CAG61158.1"/>
    </source>
</evidence>
<dbReference type="Proteomes" id="UP000002428">
    <property type="component" value="Chromosome J"/>
</dbReference>
<dbReference type="EMBL" id="CR380956">
    <property type="protein sequence ID" value="CAG61158.1"/>
    <property type="molecule type" value="Genomic_DNA"/>
</dbReference>
<evidence type="ECO:0000313" key="2">
    <source>
        <dbReference type="CGD" id="CAL0133548"/>
    </source>
</evidence>
<evidence type="ECO:0000256" key="1">
    <source>
        <dbReference type="SAM" id="Phobius"/>
    </source>
</evidence>
<organism evidence="3 4">
    <name type="scientific">Candida glabrata (strain ATCC 2001 / BCRC 20586 / JCM 3761 / NBRC 0622 / NRRL Y-65 / CBS 138)</name>
    <name type="common">Yeast</name>
    <name type="synonym">Nakaseomyces glabratus</name>
    <dbReference type="NCBI Taxonomy" id="284593"/>
    <lineage>
        <taxon>Eukaryota</taxon>
        <taxon>Fungi</taxon>
        <taxon>Dikarya</taxon>
        <taxon>Ascomycota</taxon>
        <taxon>Saccharomycotina</taxon>
        <taxon>Saccharomycetes</taxon>
        <taxon>Saccharomycetales</taxon>
        <taxon>Saccharomycetaceae</taxon>
        <taxon>Nakaseomyces</taxon>
    </lineage>
</organism>
<gene>
    <name evidence="2 3" type="ordered locus">CAGL0J11374g</name>
</gene>
<reference evidence="3 4" key="1">
    <citation type="journal article" date="2004" name="Nature">
        <title>Genome evolution in yeasts.</title>
        <authorList>
            <consortium name="Genolevures"/>
            <person name="Dujon B."/>
            <person name="Sherman D."/>
            <person name="Fischer G."/>
            <person name="Durrens P."/>
            <person name="Casaregola S."/>
            <person name="Lafontaine I."/>
            <person name="de Montigny J."/>
            <person name="Marck C."/>
            <person name="Neuveglise C."/>
            <person name="Talla E."/>
            <person name="Goffard N."/>
            <person name="Frangeul L."/>
            <person name="Aigle M."/>
            <person name="Anthouard V."/>
            <person name="Babour A."/>
            <person name="Barbe V."/>
            <person name="Barnay S."/>
            <person name="Blanchin S."/>
            <person name="Beckerich J.M."/>
            <person name="Beyne E."/>
            <person name="Bleykasten C."/>
            <person name="Boisrame A."/>
            <person name="Boyer J."/>
            <person name="Cattolico L."/>
            <person name="Confanioleri F."/>
            <person name="de Daruvar A."/>
            <person name="Despons L."/>
            <person name="Fabre E."/>
            <person name="Fairhead C."/>
            <person name="Ferry-Dumazet H."/>
            <person name="Groppi A."/>
            <person name="Hantraye F."/>
            <person name="Hennequin C."/>
            <person name="Jauniaux N."/>
            <person name="Joyet P."/>
            <person name="Kachouri R."/>
            <person name="Kerrest A."/>
            <person name="Koszul R."/>
            <person name="Lemaire M."/>
            <person name="Lesur I."/>
            <person name="Ma L."/>
            <person name="Muller H."/>
            <person name="Nicaud J.M."/>
            <person name="Nikolski M."/>
            <person name="Oztas S."/>
            <person name="Ozier-Kalogeropoulos O."/>
            <person name="Pellenz S."/>
            <person name="Potier S."/>
            <person name="Richard G.F."/>
            <person name="Straub M.L."/>
            <person name="Suleau A."/>
            <person name="Swennene D."/>
            <person name="Tekaia F."/>
            <person name="Wesolowski-Louvel M."/>
            <person name="Westhof E."/>
            <person name="Wirth B."/>
            <person name="Zeniou-Meyer M."/>
            <person name="Zivanovic I."/>
            <person name="Bolotin-Fukuhara M."/>
            <person name="Thierry A."/>
            <person name="Bouchier C."/>
            <person name="Caudron B."/>
            <person name="Scarpelli C."/>
            <person name="Gaillardin C."/>
            <person name="Weissenbach J."/>
            <person name="Wincker P."/>
            <person name="Souciet J.L."/>
        </authorList>
    </citation>
    <scope>NUCLEOTIDE SEQUENCE [LARGE SCALE GENOMIC DNA]</scope>
    <source>
        <strain evidence="4">ATCC 2001 / BCRC 20586 / JCM 3761 / NBRC 0622 / NRRL Y-65 / CBS 138</strain>
    </source>
</reference>
<keyword evidence="1" id="KW-1133">Transmembrane helix</keyword>
<sequence length="83" mass="9488">MCYVLPECVGIASQILETSVQPLVDCTSNAHSLTLLLSEFSKNFLFNNLWIRRPIAFFFGKFFFFFRAGVLLQLIPFCVRFGG</sequence>
<dbReference type="CGD" id="CAL0133548">
    <property type="gene designation" value="CAGL0J11374g"/>
</dbReference>
<dbReference type="RefSeq" id="XP_448207.1">
    <property type="nucleotide sequence ID" value="XM_448207.1"/>
</dbReference>
<name>Q6FNI7_CANGA</name>
<dbReference type="InParanoid" id="Q6FNI7"/>
<proteinExistence type="predicted"/>
<dbReference type="HOGENOM" id="CLU_2542348_0_0_1"/>
<keyword evidence="1" id="KW-0812">Transmembrane</keyword>
<dbReference type="KEGG" id="cgr:2889497"/>
<evidence type="ECO:0000313" key="4">
    <source>
        <dbReference type="Proteomes" id="UP000002428"/>
    </source>
</evidence>
<accession>Q6FNI7</accession>
<dbReference type="VEuPathDB" id="FungiDB:CAGL0J11374g"/>
<keyword evidence="4" id="KW-1185">Reference proteome</keyword>